<reference evidence="2 3" key="1">
    <citation type="submission" date="2024-04" db="EMBL/GenBank/DDBJ databases">
        <authorList>
            <consortium name="Genoscope - CEA"/>
            <person name="William W."/>
        </authorList>
    </citation>
    <scope>NUCLEOTIDE SEQUENCE [LARGE SCALE GENOMIC DNA]</scope>
</reference>
<comment type="caution">
    <text evidence="2">The sequence shown here is derived from an EMBL/GenBank/DDBJ whole genome shotgun (WGS) entry which is preliminary data.</text>
</comment>
<dbReference type="PANTHER" id="PTHR24416">
    <property type="entry name" value="TYROSINE-PROTEIN KINASE RECEPTOR"/>
    <property type="match status" value="1"/>
</dbReference>
<dbReference type="InterPro" id="IPR008266">
    <property type="entry name" value="Tyr_kinase_AS"/>
</dbReference>
<dbReference type="PROSITE" id="PS00109">
    <property type="entry name" value="PROTEIN_KINASE_TYR"/>
    <property type="match status" value="1"/>
</dbReference>
<dbReference type="InterPro" id="IPR001245">
    <property type="entry name" value="Ser-Thr/Tyr_kinase_cat_dom"/>
</dbReference>
<dbReference type="InterPro" id="IPR011009">
    <property type="entry name" value="Kinase-like_dom_sf"/>
</dbReference>
<dbReference type="InterPro" id="IPR050122">
    <property type="entry name" value="RTK"/>
</dbReference>
<keyword evidence="3" id="KW-1185">Reference proteome</keyword>
<dbReference type="GO" id="GO:0043235">
    <property type="term" value="C:receptor complex"/>
    <property type="evidence" value="ECO:0007669"/>
    <property type="project" value="TreeGrafter"/>
</dbReference>
<dbReference type="Proteomes" id="UP001497497">
    <property type="component" value="Unassembled WGS sequence"/>
</dbReference>
<dbReference type="PANTHER" id="PTHR24416:SF617">
    <property type="entry name" value="RET ONCOGENE, ISOFORM A"/>
    <property type="match status" value="1"/>
</dbReference>
<accession>A0AAV2IHP2</accession>
<dbReference type="AlphaFoldDB" id="A0AAV2IHP2"/>
<proteinExistence type="predicted"/>
<dbReference type="GO" id="GO:0004714">
    <property type="term" value="F:transmembrane receptor protein tyrosine kinase activity"/>
    <property type="evidence" value="ECO:0007669"/>
    <property type="project" value="TreeGrafter"/>
</dbReference>
<dbReference type="InterPro" id="IPR000719">
    <property type="entry name" value="Prot_kinase_dom"/>
</dbReference>
<dbReference type="SUPFAM" id="SSF56112">
    <property type="entry name" value="Protein kinase-like (PK-like)"/>
    <property type="match status" value="1"/>
</dbReference>
<dbReference type="GO" id="GO:0005524">
    <property type="term" value="F:ATP binding"/>
    <property type="evidence" value="ECO:0007669"/>
    <property type="project" value="InterPro"/>
</dbReference>
<dbReference type="Gene3D" id="1.10.510.10">
    <property type="entry name" value="Transferase(Phosphotransferase) domain 1"/>
    <property type="match status" value="1"/>
</dbReference>
<sequence>MTFALQICRALEHLVNNKIVHRDVAARNILLFDRNVVKISDFG</sequence>
<evidence type="ECO:0000259" key="1">
    <source>
        <dbReference type="PROSITE" id="PS50011"/>
    </source>
</evidence>
<protein>
    <recommendedName>
        <fullName evidence="1">Protein kinase domain-containing protein</fullName>
    </recommendedName>
</protein>
<dbReference type="GO" id="GO:0007169">
    <property type="term" value="P:cell surface receptor protein tyrosine kinase signaling pathway"/>
    <property type="evidence" value="ECO:0007669"/>
    <property type="project" value="TreeGrafter"/>
</dbReference>
<evidence type="ECO:0000313" key="3">
    <source>
        <dbReference type="Proteomes" id="UP001497497"/>
    </source>
</evidence>
<dbReference type="PROSITE" id="PS50011">
    <property type="entry name" value="PROTEIN_KINASE_DOM"/>
    <property type="match status" value="1"/>
</dbReference>
<name>A0AAV2IHP2_LYMST</name>
<gene>
    <name evidence="2" type="ORF">GSLYS_00019975001</name>
</gene>
<evidence type="ECO:0000313" key="2">
    <source>
        <dbReference type="EMBL" id="CAL1546598.1"/>
    </source>
</evidence>
<feature type="domain" description="Protein kinase" evidence="1">
    <location>
        <begin position="1"/>
        <end position="43"/>
    </location>
</feature>
<feature type="non-terminal residue" evidence="2">
    <location>
        <position position="43"/>
    </location>
</feature>
<organism evidence="2 3">
    <name type="scientific">Lymnaea stagnalis</name>
    <name type="common">Great pond snail</name>
    <name type="synonym">Helix stagnalis</name>
    <dbReference type="NCBI Taxonomy" id="6523"/>
    <lineage>
        <taxon>Eukaryota</taxon>
        <taxon>Metazoa</taxon>
        <taxon>Spiralia</taxon>
        <taxon>Lophotrochozoa</taxon>
        <taxon>Mollusca</taxon>
        <taxon>Gastropoda</taxon>
        <taxon>Heterobranchia</taxon>
        <taxon>Euthyneura</taxon>
        <taxon>Panpulmonata</taxon>
        <taxon>Hygrophila</taxon>
        <taxon>Lymnaeoidea</taxon>
        <taxon>Lymnaeidae</taxon>
        <taxon>Lymnaea</taxon>
    </lineage>
</organism>
<dbReference type="GO" id="GO:0005886">
    <property type="term" value="C:plasma membrane"/>
    <property type="evidence" value="ECO:0007669"/>
    <property type="project" value="TreeGrafter"/>
</dbReference>
<dbReference type="Pfam" id="PF07714">
    <property type="entry name" value="PK_Tyr_Ser-Thr"/>
    <property type="match status" value="1"/>
</dbReference>
<dbReference type="EMBL" id="CAXITT010000833">
    <property type="protein sequence ID" value="CAL1546598.1"/>
    <property type="molecule type" value="Genomic_DNA"/>
</dbReference>